<name>A3DNI9_STAMF</name>
<keyword evidence="2" id="KW-1185">Reference proteome</keyword>
<sequence>MKYSMKTDMVYVKIHRYGEEVVVAICDEKLLGKKLVDKEKGIELYVDPYFYKGELMSLNKAFKILGKATIANLVGINIVEKAVKEGFIHPDAILWINNIPHAQYVVYH</sequence>
<proteinExistence type="predicted"/>
<dbReference type="Proteomes" id="UP000000254">
    <property type="component" value="Chromosome"/>
</dbReference>
<dbReference type="AlphaFoldDB" id="A3DNI9"/>
<evidence type="ECO:0000313" key="1">
    <source>
        <dbReference type="EMBL" id="ABN70199.1"/>
    </source>
</evidence>
<accession>A3DNI9</accession>
<evidence type="ECO:0008006" key="3">
    <source>
        <dbReference type="Google" id="ProtNLM"/>
    </source>
</evidence>
<dbReference type="Gene3D" id="3.30.1860.10">
    <property type="entry name" value="uncharacterized conserved protein from methanopyrus kandleri domain like"/>
    <property type="match status" value="1"/>
</dbReference>
<evidence type="ECO:0000313" key="2">
    <source>
        <dbReference type="Proteomes" id="UP000000254"/>
    </source>
</evidence>
<reference evidence="1 2" key="2">
    <citation type="journal article" date="2009" name="Stand. Genomic Sci.">
        <title>Complete genome sequence of Staphylothermus marinus Stetter and Fiala 1986 type strain F1.</title>
        <authorList>
            <person name="Anderson I.J."/>
            <person name="Sun H."/>
            <person name="Lapidus A."/>
            <person name="Copeland A."/>
            <person name="Glavina Del Rio T."/>
            <person name="Tice H."/>
            <person name="Dalin E."/>
            <person name="Lucas S."/>
            <person name="Barry K."/>
            <person name="Land M."/>
            <person name="Richardson P."/>
            <person name="Huber H."/>
            <person name="Kyrpides N.C."/>
        </authorList>
    </citation>
    <scope>NUCLEOTIDE SEQUENCE [LARGE SCALE GENOMIC DNA]</scope>
    <source>
        <strain evidence="2">ATCC 43588 / DSM 3639 / JCM 9404 / F1</strain>
    </source>
</reference>
<reference evidence="2" key="1">
    <citation type="journal article" date="2009" name="BMC Genomics">
        <title>The complete genome sequence of Staphylothermus marinus reveals differences in sulfur metabolism among heterotrophic Crenarchaeota.</title>
        <authorList>
            <person name="Anderson I.J."/>
            <person name="Dharmarajan L."/>
            <person name="Rodriguez J."/>
            <person name="Hooper S."/>
            <person name="Porat I."/>
            <person name="Ulrich L.E."/>
            <person name="Elkins J.G."/>
            <person name="Mavromatis K."/>
            <person name="Sun H."/>
            <person name="Land M."/>
            <person name="Lapidus A."/>
            <person name="Lucas S."/>
            <person name="Barry K."/>
            <person name="Huber H."/>
            <person name="Zhulin I.B."/>
            <person name="Whitman W.B."/>
            <person name="Mukhopadhyay B."/>
            <person name="Woese C."/>
            <person name="Bristow J."/>
            <person name="Kyrpides N."/>
        </authorList>
    </citation>
    <scope>NUCLEOTIDE SEQUENCE [LARGE SCALE GENOMIC DNA]</scope>
    <source>
        <strain evidence="2">ATCC 43588 / DSM 3639 / JCM 9404 / F1</strain>
    </source>
</reference>
<organism evidence="1 2">
    <name type="scientific">Staphylothermus marinus (strain ATCC 43588 / DSM 3639 / JCM 9404 / F1)</name>
    <dbReference type="NCBI Taxonomy" id="399550"/>
    <lineage>
        <taxon>Archaea</taxon>
        <taxon>Thermoproteota</taxon>
        <taxon>Thermoprotei</taxon>
        <taxon>Desulfurococcales</taxon>
        <taxon>Desulfurococcaceae</taxon>
        <taxon>Staphylothermus</taxon>
    </lineage>
</organism>
<dbReference type="OrthoDB" id="18015at2157"/>
<gene>
    <name evidence="1" type="ordered locus">Smar_1103</name>
</gene>
<dbReference type="eggNOG" id="arCOG04051">
    <property type="taxonomic scope" value="Archaea"/>
</dbReference>
<dbReference type="RefSeq" id="WP_011839390.1">
    <property type="nucleotide sequence ID" value="NC_009033.1"/>
</dbReference>
<dbReference type="Pfam" id="PF04242">
    <property type="entry name" value="DUF424"/>
    <property type="match status" value="1"/>
</dbReference>
<dbReference type="HOGENOM" id="CLU_174522_0_0_2"/>
<dbReference type="GeneID" id="4908026"/>
<dbReference type="EMBL" id="CP000575">
    <property type="protein sequence ID" value="ABN70199.1"/>
    <property type="molecule type" value="Genomic_DNA"/>
</dbReference>
<protein>
    <recommendedName>
        <fullName evidence="3">DUF424 family protein</fullName>
    </recommendedName>
</protein>
<dbReference type="InterPro" id="IPR007355">
    <property type="entry name" value="DUF424"/>
</dbReference>
<dbReference type="KEGG" id="smr:Smar_1103"/>
<dbReference type="STRING" id="399550.Smar_1103"/>